<evidence type="ECO:0000256" key="1">
    <source>
        <dbReference type="SAM" id="MobiDB-lite"/>
    </source>
</evidence>
<accession>A0A026WXL7</accession>
<evidence type="ECO:0000313" key="2">
    <source>
        <dbReference type="EMBL" id="EZA59889.1"/>
    </source>
</evidence>
<organism evidence="2 3">
    <name type="scientific">Ooceraea biroi</name>
    <name type="common">Clonal raider ant</name>
    <name type="synonym">Cerapachys biroi</name>
    <dbReference type="NCBI Taxonomy" id="2015173"/>
    <lineage>
        <taxon>Eukaryota</taxon>
        <taxon>Metazoa</taxon>
        <taxon>Ecdysozoa</taxon>
        <taxon>Arthropoda</taxon>
        <taxon>Hexapoda</taxon>
        <taxon>Insecta</taxon>
        <taxon>Pterygota</taxon>
        <taxon>Neoptera</taxon>
        <taxon>Endopterygota</taxon>
        <taxon>Hymenoptera</taxon>
        <taxon>Apocrita</taxon>
        <taxon>Aculeata</taxon>
        <taxon>Formicoidea</taxon>
        <taxon>Formicidae</taxon>
        <taxon>Dorylinae</taxon>
        <taxon>Ooceraea</taxon>
    </lineage>
</organism>
<gene>
    <name evidence="2" type="ORF">X777_16092</name>
</gene>
<feature type="compositionally biased region" description="Low complexity" evidence="1">
    <location>
        <begin position="66"/>
        <end position="93"/>
    </location>
</feature>
<proteinExistence type="predicted"/>
<dbReference type="Proteomes" id="UP000053097">
    <property type="component" value="Unassembled WGS sequence"/>
</dbReference>
<reference evidence="2 3" key="1">
    <citation type="journal article" date="2014" name="Curr. Biol.">
        <title>The genome of the clonal raider ant Cerapachys biroi.</title>
        <authorList>
            <person name="Oxley P.R."/>
            <person name="Ji L."/>
            <person name="Fetter-Pruneda I."/>
            <person name="McKenzie S.K."/>
            <person name="Li C."/>
            <person name="Hu H."/>
            <person name="Zhang G."/>
            <person name="Kronauer D.J."/>
        </authorList>
    </citation>
    <scope>NUCLEOTIDE SEQUENCE [LARGE SCALE GENOMIC DNA]</scope>
</reference>
<dbReference type="EMBL" id="KK107087">
    <property type="protein sequence ID" value="EZA59889.1"/>
    <property type="molecule type" value="Genomic_DNA"/>
</dbReference>
<sequence>MRGRTFSCGLKHKTIELWRSSARVERTPSSNLHRGTSDLSRTRAPEYEGVGLMPPGSKLVTDCQRASQSASQLTSQPATQTTSQPANQPTNQPICLPTNQLSRARHRDAMTAKGRRGTCVVVPRSADLPASANSVNFARHSVCGRKAELAARSYGEDREERAIRIAGSELRVTSNQVSPQ</sequence>
<feature type="compositionally biased region" description="Polar residues" evidence="1">
    <location>
        <begin position="27"/>
        <end position="39"/>
    </location>
</feature>
<dbReference type="AlphaFoldDB" id="A0A026WXL7"/>
<feature type="region of interest" description="Disordered" evidence="1">
    <location>
        <begin position="26"/>
        <end position="95"/>
    </location>
</feature>
<name>A0A026WXL7_OOCBI</name>
<evidence type="ECO:0000313" key="3">
    <source>
        <dbReference type="Proteomes" id="UP000053097"/>
    </source>
</evidence>
<keyword evidence="3" id="KW-1185">Reference proteome</keyword>
<protein>
    <submittedName>
        <fullName evidence="2">Uncharacterized protein</fullName>
    </submittedName>
</protein>